<dbReference type="Pfam" id="PF13302">
    <property type="entry name" value="Acetyltransf_3"/>
    <property type="match status" value="1"/>
</dbReference>
<sequence>MLTLKGEKVDLRALEPEDLEFLFSVENDEEFWEVSSTSTPYSRYILKQYLENSHRDIYEVRQLRLMICEKNGSPVGLIDIFDFDPKNRRAAIGIIINCRNNRQKGFGAEALAMVCNYCFTHLELHQVYANVGMENVSSKLLFEKSGFKITAQKKDWIRVNGSYKDELLYQLINENVH</sequence>
<dbReference type="EMBL" id="FNUG01000002">
    <property type="protein sequence ID" value="SEE69953.1"/>
    <property type="molecule type" value="Genomic_DNA"/>
</dbReference>
<organism evidence="2 3">
    <name type="scientific">Salinimicrobium catena</name>
    <dbReference type="NCBI Taxonomy" id="390640"/>
    <lineage>
        <taxon>Bacteria</taxon>
        <taxon>Pseudomonadati</taxon>
        <taxon>Bacteroidota</taxon>
        <taxon>Flavobacteriia</taxon>
        <taxon>Flavobacteriales</taxon>
        <taxon>Flavobacteriaceae</taxon>
        <taxon>Salinimicrobium</taxon>
    </lineage>
</organism>
<feature type="domain" description="N-acetyltransferase" evidence="1">
    <location>
        <begin position="9"/>
        <end position="170"/>
    </location>
</feature>
<accession>A0A1H5KZ04</accession>
<evidence type="ECO:0000259" key="1">
    <source>
        <dbReference type="PROSITE" id="PS51186"/>
    </source>
</evidence>
<dbReference type="OrthoDB" id="893030at2"/>
<gene>
    <name evidence="2" type="ORF">SAMN04488034_10259</name>
</gene>
<dbReference type="InterPro" id="IPR016181">
    <property type="entry name" value="Acyl_CoA_acyltransferase"/>
</dbReference>
<name>A0A1H5KZ04_9FLAO</name>
<dbReference type="Proteomes" id="UP000199448">
    <property type="component" value="Unassembled WGS sequence"/>
</dbReference>
<evidence type="ECO:0000313" key="3">
    <source>
        <dbReference type="Proteomes" id="UP000199448"/>
    </source>
</evidence>
<dbReference type="PANTHER" id="PTHR43415">
    <property type="entry name" value="SPERMIDINE N(1)-ACETYLTRANSFERASE"/>
    <property type="match status" value="1"/>
</dbReference>
<dbReference type="SUPFAM" id="SSF55729">
    <property type="entry name" value="Acyl-CoA N-acyltransferases (Nat)"/>
    <property type="match status" value="1"/>
</dbReference>
<dbReference type="PANTHER" id="PTHR43415:SF3">
    <property type="entry name" value="GNAT-FAMILY ACETYLTRANSFERASE"/>
    <property type="match status" value="1"/>
</dbReference>
<reference evidence="2 3" key="1">
    <citation type="submission" date="2016-10" db="EMBL/GenBank/DDBJ databases">
        <authorList>
            <person name="de Groot N.N."/>
        </authorList>
    </citation>
    <scope>NUCLEOTIDE SEQUENCE [LARGE SCALE GENOMIC DNA]</scope>
    <source>
        <strain evidence="2 3">DSM 23553</strain>
    </source>
</reference>
<protein>
    <submittedName>
        <fullName evidence="2">Diamine N-acetyltransferase</fullName>
    </submittedName>
</protein>
<dbReference type="GO" id="GO:0016747">
    <property type="term" value="F:acyltransferase activity, transferring groups other than amino-acyl groups"/>
    <property type="evidence" value="ECO:0007669"/>
    <property type="project" value="InterPro"/>
</dbReference>
<dbReference type="Gene3D" id="3.40.630.30">
    <property type="match status" value="1"/>
</dbReference>
<dbReference type="STRING" id="390640.SAMN04488034_10259"/>
<keyword evidence="2" id="KW-0808">Transferase</keyword>
<dbReference type="PROSITE" id="PS51186">
    <property type="entry name" value="GNAT"/>
    <property type="match status" value="1"/>
</dbReference>
<evidence type="ECO:0000313" key="2">
    <source>
        <dbReference type="EMBL" id="SEE69953.1"/>
    </source>
</evidence>
<dbReference type="AlphaFoldDB" id="A0A1H5KZ04"/>
<dbReference type="InterPro" id="IPR000182">
    <property type="entry name" value="GNAT_dom"/>
</dbReference>
<proteinExistence type="predicted"/>
<dbReference type="RefSeq" id="WP_093112410.1">
    <property type="nucleotide sequence ID" value="NZ_FNGG01000002.1"/>
</dbReference>
<keyword evidence="3" id="KW-1185">Reference proteome</keyword>